<dbReference type="NCBIfam" id="NF003477">
    <property type="entry name" value="PRK05122.1"/>
    <property type="match status" value="1"/>
</dbReference>
<dbReference type="CDD" id="cd17489">
    <property type="entry name" value="MFS_YfcJ_like"/>
    <property type="match status" value="1"/>
</dbReference>
<keyword evidence="1 4" id="KW-0812">Transmembrane</keyword>
<dbReference type="Proteomes" id="UP000622890">
    <property type="component" value="Unassembled WGS sequence"/>
</dbReference>
<organism evidence="6 7">
    <name type="scientific">Noviherbaspirillum pedocola</name>
    <dbReference type="NCBI Taxonomy" id="2801341"/>
    <lineage>
        <taxon>Bacteria</taxon>
        <taxon>Pseudomonadati</taxon>
        <taxon>Pseudomonadota</taxon>
        <taxon>Betaproteobacteria</taxon>
        <taxon>Burkholderiales</taxon>
        <taxon>Oxalobacteraceae</taxon>
        <taxon>Noviherbaspirillum</taxon>
    </lineage>
</organism>
<feature type="transmembrane region" description="Helical" evidence="4">
    <location>
        <begin position="87"/>
        <end position="104"/>
    </location>
</feature>
<feature type="transmembrane region" description="Helical" evidence="4">
    <location>
        <begin position="153"/>
        <end position="173"/>
    </location>
</feature>
<gene>
    <name evidence="6" type="ORF">JJB74_28200</name>
</gene>
<dbReference type="InterPro" id="IPR011701">
    <property type="entry name" value="MFS"/>
</dbReference>
<dbReference type="Pfam" id="PF07690">
    <property type="entry name" value="MFS_1"/>
    <property type="match status" value="1"/>
</dbReference>
<dbReference type="EMBL" id="JAEPBG010000022">
    <property type="protein sequence ID" value="MBK4738518.1"/>
    <property type="molecule type" value="Genomic_DNA"/>
</dbReference>
<dbReference type="SUPFAM" id="SSF103473">
    <property type="entry name" value="MFS general substrate transporter"/>
    <property type="match status" value="1"/>
</dbReference>
<feature type="domain" description="Major facilitator superfamily (MFS) profile" evidence="5">
    <location>
        <begin position="214"/>
        <end position="400"/>
    </location>
</feature>
<feature type="transmembrane region" description="Helical" evidence="4">
    <location>
        <begin position="55"/>
        <end position="75"/>
    </location>
</feature>
<feature type="transmembrane region" description="Helical" evidence="4">
    <location>
        <begin position="307"/>
        <end position="329"/>
    </location>
</feature>
<dbReference type="GO" id="GO:0022857">
    <property type="term" value="F:transmembrane transporter activity"/>
    <property type="evidence" value="ECO:0007669"/>
    <property type="project" value="InterPro"/>
</dbReference>
<evidence type="ECO:0000256" key="3">
    <source>
        <dbReference type="ARBA" id="ARBA00023136"/>
    </source>
</evidence>
<dbReference type="PANTHER" id="PTHR23531:SF1">
    <property type="entry name" value="QUINOLENE RESISTANCE PROTEIN NORA"/>
    <property type="match status" value="1"/>
</dbReference>
<accession>A0A934T434</accession>
<evidence type="ECO:0000313" key="6">
    <source>
        <dbReference type="EMBL" id="MBK4738518.1"/>
    </source>
</evidence>
<protein>
    <submittedName>
        <fullName evidence="6">Arabinose transporter</fullName>
    </submittedName>
</protein>
<feature type="transmembrane region" description="Helical" evidence="4">
    <location>
        <begin position="124"/>
        <end position="146"/>
    </location>
</feature>
<dbReference type="PROSITE" id="PS50850">
    <property type="entry name" value="MFS"/>
    <property type="match status" value="1"/>
</dbReference>
<comment type="caution">
    <text evidence="6">The sequence shown here is derived from an EMBL/GenBank/DDBJ whole genome shotgun (WGS) entry which is preliminary data.</text>
</comment>
<evidence type="ECO:0000256" key="2">
    <source>
        <dbReference type="ARBA" id="ARBA00022989"/>
    </source>
</evidence>
<dbReference type="InterPro" id="IPR052714">
    <property type="entry name" value="MFS_Exporter"/>
</dbReference>
<reference evidence="6" key="1">
    <citation type="submission" date="2021-01" db="EMBL/GenBank/DDBJ databases">
        <title>Genome sequence of strain Noviherbaspirillum sp. DKR-6.</title>
        <authorList>
            <person name="Chaudhary D.K."/>
        </authorList>
    </citation>
    <scope>NUCLEOTIDE SEQUENCE</scope>
    <source>
        <strain evidence="6">DKR-6</strain>
    </source>
</reference>
<keyword evidence="7" id="KW-1185">Reference proteome</keyword>
<keyword evidence="3 4" id="KW-0472">Membrane</keyword>
<feature type="transmembrane region" description="Helical" evidence="4">
    <location>
        <begin position="285"/>
        <end position="301"/>
    </location>
</feature>
<dbReference type="AlphaFoldDB" id="A0A934T434"/>
<dbReference type="PANTHER" id="PTHR23531">
    <property type="entry name" value="QUINOLENE RESISTANCE PROTEIN NORA"/>
    <property type="match status" value="1"/>
</dbReference>
<feature type="transmembrane region" description="Helical" evidence="4">
    <location>
        <begin position="255"/>
        <end position="273"/>
    </location>
</feature>
<feature type="transmembrane region" description="Helical" evidence="4">
    <location>
        <begin position="21"/>
        <end position="43"/>
    </location>
</feature>
<feature type="transmembrane region" description="Helical" evidence="4">
    <location>
        <begin position="179"/>
        <end position="200"/>
    </location>
</feature>
<feature type="transmembrane region" description="Helical" evidence="4">
    <location>
        <begin position="374"/>
        <end position="393"/>
    </location>
</feature>
<dbReference type="NCBIfam" id="NF009048">
    <property type="entry name" value="PRK12382.1"/>
    <property type="match status" value="1"/>
</dbReference>
<sequence length="400" mass="40691">MSTSGTTRPLTTTPSSFGLTILPVLAFTLIAFMVTGIAMPVLALHVHERLGMGTVMVGLVTGAQFGMALVSRVWAGSVSDTTGAKRAVVIGMLSAVGAGLLYLVSLRFTQTPMLSAAVLLVGRALLGAAESFVITGALGWGLVLAGPKDTGKAIAWIGMAMYVAFAIGAPLGTFLYGRFGFASIGVATAFFPLLGLILVAKLQGIVPPARPRPSFVKVIGAVILPGAGLALASLGFGAITTFISLLFAKNGWSDGWMAFTGFSGAFVIARLFFGHLPDTFGGARVALVSLVVEAAGQAMIWSAPSPLLAIVGATLTGFGYSLVYPGFGIEAVRKVGPGNGGLAMGAFTAFLDLALGISGPTLGWVASGAGVPSIFLVSAVIVLCATAVAGHLLRMRRKAI</sequence>
<feature type="transmembrane region" description="Helical" evidence="4">
    <location>
        <begin position="341"/>
        <end position="362"/>
    </location>
</feature>
<dbReference type="RefSeq" id="WP_200597813.1">
    <property type="nucleotide sequence ID" value="NZ_JAEPBG010000022.1"/>
</dbReference>
<name>A0A934T434_9BURK</name>
<proteinExistence type="predicted"/>
<evidence type="ECO:0000256" key="1">
    <source>
        <dbReference type="ARBA" id="ARBA00022692"/>
    </source>
</evidence>
<evidence type="ECO:0000259" key="5">
    <source>
        <dbReference type="PROSITE" id="PS50850"/>
    </source>
</evidence>
<dbReference type="InterPro" id="IPR020846">
    <property type="entry name" value="MFS_dom"/>
</dbReference>
<feature type="transmembrane region" description="Helical" evidence="4">
    <location>
        <begin position="221"/>
        <end position="243"/>
    </location>
</feature>
<dbReference type="Gene3D" id="1.20.1250.20">
    <property type="entry name" value="MFS general substrate transporter like domains"/>
    <property type="match status" value="1"/>
</dbReference>
<evidence type="ECO:0000313" key="7">
    <source>
        <dbReference type="Proteomes" id="UP000622890"/>
    </source>
</evidence>
<keyword evidence="2 4" id="KW-1133">Transmembrane helix</keyword>
<evidence type="ECO:0000256" key="4">
    <source>
        <dbReference type="SAM" id="Phobius"/>
    </source>
</evidence>
<dbReference type="InterPro" id="IPR036259">
    <property type="entry name" value="MFS_trans_sf"/>
</dbReference>